<dbReference type="Gene3D" id="2.40.30.170">
    <property type="match status" value="1"/>
</dbReference>
<dbReference type="GO" id="GO:0015679">
    <property type="term" value="P:plasma membrane copper ion transport"/>
    <property type="evidence" value="ECO:0007669"/>
    <property type="project" value="TreeGrafter"/>
</dbReference>
<dbReference type="PANTHER" id="PTHR30097">
    <property type="entry name" value="CATION EFFLUX SYSTEM PROTEIN CUSB"/>
    <property type="match status" value="1"/>
</dbReference>
<dbReference type="NCBIfam" id="TIGR01730">
    <property type="entry name" value="RND_mfp"/>
    <property type="match status" value="1"/>
</dbReference>
<protein>
    <submittedName>
        <fullName evidence="5">Efflux RND transporter periplasmic adaptor subunit</fullName>
    </submittedName>
</protein>
<evidence type="ECO:0000259" key="4">
    <source>
        <dbReference type="Pfam" id="PF25975"/>
    </source>
</evidence>
<dbReference type="EMBL" id="JAAIYP010000038">
    <property type="protein sequence ID" value="NFV80994.1"/>
    <property type="molecule type" value="Genomic_DNA"/>
</dbReference>
<gene>
    <name evidence="5" type="ORF">G4223_12825</name>
</gene>
<keyword evidence="2" id="KW-0813">Transport</keyword>
<dbReference type="Gene3D" id="2.40.420.20">
    <property type="match status" value="1"/>
</dbReference>
<feature type="domain" description="CzcB-like C-terminal circularly permuted SH3-like" evidence="4">
    <location>
        <begin position="494"/>
        <end position="549"/>
    </location>
</feature>
<dbReference type="GO" id="GO:0030313">
    <property type="term" value="C:cell envelope"/>
    <property type="evidence" value="ECO:0007669"/>
    <property type="project" value="TreeGrafter"/>
</dbReference>
<keyword evidence="6" id="KW-1185">Reference proteome</keyword>
<evidence type="ECO:0000256" key="2">
    <source>
        <dbReference type="ARBA" id="ARBA00022448"/>
    </source>
</evidence>
<dbReference type="GO" id="GO:0022857">
    <property type="term" value="F:transmembrane transporter activity"/>
    <property type="evidence" value="ECO:0007669"/>
    <property type="project" value="InterPro"/>
</dbReference>
<dbReference type="GO" id="GO:0060003">
    <property type="term" value="P:copper ion export"/>
    <property type="evidence" value="ECO:0007669"/>
    <property type="project" value="TreeGrafter"/>
</dbReference>
<proteinExistence type="inferred from homology"/>
<dbReference type="AlphaFoldDB" id="A0A7C9V094"/>
<accession>A0A7C9V094</accession>
<name>A0A7C9V094_9PROT</name>
<dbReference type="Gene3D" id="1.10.287.470">
    <property type="entry name" value="Helix hairpin bin"/>
    <property type="match status" value="1"/>
</dbReference>
<dbReference type="RefSeq" id="WP_163680208.1">
    <property type="nucleotide sequence ID" value="NZ_JAAIYP010000038.1"/>
</dbReference>
<dbReference type="PANTHER" id="PTHR30097:SF4">
    <property type="entry name" value="SLR6042 PROTEIN"/>
    <property type="match status" value="1"/>
</dbReference>
<reference evidence="5 6" key="1">
    <citation type="submission" date="2020-02" db="EMBL/GenBank/DDBJ databases">
        <authorList>
            <person name="Dziuba M."/>
            <person name="Kuznetsov B."/>
            <person name="Mardanov A."/>
            <person name="Ravin N."/>
            <person name="Grouzdev D."/>
        </authorList>
    </citation>
    <scope>NUCLEOTIDE SEQUENCE [LARGE SCALE GENOMIC DNA]</scope>
    <source>
        <strain evidence="5 6">SpK</strain>
    </source>
</reference>
<dbReference type="GO" id="GO:0016020">
    <property type="term" value="C:membrane"/>
    <property type="evidence" value="ECO:0007669"/>
    <property type="project" value="InterPro"/>
</dbReference>
<dbReference type="Proteomes" id="UP000480684">
    <property type="component" value="Unassembled WGS sequence"/>
</dbReference>
<feature type="region of interest" description="Disordered" evidence="3">
    <location>
        <begin position="210"/>
        <end position="230"/>
    </location>
</feature>
<evidence type="ECO:0000313" key="5">
    <source>
        <dbReference type="EMBL" id="NFV80994.1"/>
    </source>
</evidence>
<dbReference type="Gene3D" id="2.40.50.100">
    <property type="match status" value="1"/>
</dbReference>
<dbReference type="InterPro" id="IPR006143">
    <property type="entry name" value="RND_pump_MFP"/>
</dbReference>
<evidence type="ECO:0000256" key="1">
    <source>
        <dbReference type="ARBA" id="ARBA00009477"/>
    </source>
</evidence>
<sequence length="557" mass="58157">MGGDLRLIGRWLRTHLQRSGIAALVLAVVLPSAVFAHGGEDHGAPAAAPVPVVTEQSGFGAEGTAFQVALYPTDGKSVLYLADADTNAPVGGATIDAEASDWQGQAKPTSEPGIYELAWTTPEAGADMTLIVSAAGKDDLILVQATGRKGGIQPIAAKAEGSNWKAFGVAGGAGAVLLIGGLALIRRNHKAAAAMLALGLLGLAEPVRAHGGEDHGDAPATQKPQVQPGAPIAMSKPTQFLLGIRTIKVEPQQAADTVRVVGRVIADPSGYARLQPSQPARVVFDPAHPIPVPGQVVKRGQVLAVLEPTLSTLEKGDKRATLSRVDGEIAITERELARQETLGGLVPAKQVETTRIRLDQLRKERGQITGTALGRELLTAPVDGIITDVHVVPGEVVISDRVLVEVVDPSLLRVEAVIHDIGVSRRISGATAASKLVPDQSFPLKLLGVSPKIDMIDQGVHAIFQVAAEQAGHLSIGMPMDVYLETGATSVRTAVPRDAIAEVGGRRAVFVRTAPETFEVRPVKVARTIGPLAEIVEGINPGDRVVTQGIEQLKAGR</sequence>
<dbReference type="SUPFAM" id="SSF111369">
    <property type="entry name" value="HlyD-like secretion proteins"/>
    <property type="match status" value="1"/>
</dbReference>
<comment type="similarity">
    <text evidence="1">Belongs to the membrane fusion protein (MFP) (TC 8.A.1) family.</text>
</comment>
<comment type="caution">
    <text evidence="5">The sequence shown here is derived from an EMBL/GenBank/DDBJ whole genome shotgun (WGS) entry which is preliminary data.</text>
</comment>
<evidence type="ECO:0000313" key="6">
    <source>
        <dbReference type="Proteomes" id="UP000480684"/>
    </source>
</evidence>
<dbReference type="InterPro" id="IPR051909">
    <property type="entry name" value="MFP_Cation_Efflux"/>
</dbReference>
<organism evidence="5 6">
    <name type="scientific">Magnetospirillum aberrantis SpK</name>
    <dbReference type="NCBI Taxonomy" id="908842"/>
    <lineage>
        <taxon>Bacteria</taxon>
        <taxon>Pseudomonadati</taxon>
        <taxon>Pseudomonadota</taxon>
        <taxon>Alphaproteobacteria</taxon>
        <taxon>Rhodospirillales</taxon>
        <taxon>Rhodospirillaceae</taxon>
        <taxon>Magnetospirillum</taxon>
    </lineage>
</organism>
<evidence type="ECO:0000256" key="3">
    <source>
        <dbReference type="SAM" id="MobiDB-lite"/>
    </source>
</evidence>
<dbReference type="InterPro" id="IPR058649">
    <property type="entry name" value="CzcB_C"/>
</dbReference>
<dbReference type="Pfam" id="PF25975">
    <property type="entry name" value="CzcB_C"/>
    <property type="match status" value="1"/>
</dbReference>